<feature type="region of interest" description="Disordered" evidence="7">
    <location>
        <begin position="795"/>
        <end position="835"/>
    </location>
</feature>
<feature type="domain" description="Gem-associated protein 5 TPR" evidence="8">
    <location>
        <begin position="553"/>
        <end position="704"/>
    </location>
</feature>
<dbReference type="GO" id="GO:0005634">
    <property type="term" value="C:nucleus"/>
    <property type="evidence" value="ECO:0007669"/>
    <property type="project" value="UniProtKB-SubCell"/>
</dbReference>
<dbReference type="SUPFAM" id="SSF50978">
    <property type="entry name" value="WD40 repeat-like"/>
    <property type="match status" value="1"/>
</dbReference>
<dbReference type="Pfam" id="PF23774">
    <property type="entry name" value="TPR_GEMI5"/>
    <property type="match status" value="1"/>
</dbReference>
<evidence type="ECO:0000256" key="2">
    <source>
        <dbReference type="ARBA" id="ARBA00022553"/>
    </source>
</evidence>
<feature type="region of interest" description="Disordered" evidence="7">
    <location>
        <begin position="1565"/>
        <end position="1617"/>
    </location>
</feature>
<evidence type="ECO:0000256" key="1">
    <source>
        <dbReference type="ARBA" id="ARBA00004123"/>
    </source>
</evidence>
<dbReference type="EMBL" id="KB445563">
    <property type="protein sequence ID" value="EMC91828.1"/>
    <property type="molecule type" value="Genomic_DNA"/>
</dbReference>
<feature type="region of interest" description="Disordered" evidence="7">
    <location>
        <begin position="731"/>
        <end position="758"/>
    </location>
</feature>
<feature type="compositionally biased region" description="Basic and acidic residues" evidence="7">
    <location>
        <begin position="1229"/>
        <end position="1242"/>
    </location>
</feature>
<dbReference type="GeneID" id="19110664"/>
<feature type="compositionally biased region" description="Low complexity" evidence="7">
    <location>
        <begin position="476"/>
        <end position="488"/>
    </location>
</feature>
<evidence type="ECO:0000259" key="8">
    <source>
        <dbReference type="Pfam" id="PF23774"/>
    </source>
</evidence>
<keyword evidence="2" id="KW-0597">Phosphoprotein</keyword>
<dbReference type="STRING" id="717646.M2MKH2"/>
<organism evidence="9 10">
    <name type="scientific">Baudoinia panamericana (strain UAMH 10762)</name>
    <name type="common">Angels' share fungus</name>
    <name type="synonym">Baudoinia compniacensis (strain UAMH 10762)</name>
    <dbReference type="NCBI Taxonomy" id="717646"/>
    <lineage>
        <taxon>Eukaryota</taxon>
        <taxon>Fungi</taxon>
        <taxon>Dikarya</taxon>
        <taxon>Ascomycota</taxon>
        <taxon>Pezizomycotina</taxon>
        <taxon>Dothideomycetes</taxon>
        <taxon>Dothideomycetidae</taxon>
        <taxon>Mycosphaerellales</taxon>
        <taxon>Teratosphaeriaceae</taxon>
        <taxon>Baudoinia</taxon>
    </lineage>
</organism>
<feature type="compositionally biased region" description="Low complexity" evidence="7">
    <location>
        <begin position="423"/>
        <end position="436"/>
    </location>
</feature>
<dbReference type="PANTHER" id="PTHR15528:SF11">
    <property type="entry name" value="FI18188P1"/>
    <property type="match status" value="1"/>
</dbReference>
<dbReference type="OMA" id="PFPGELQ"/>
<feature type="region of interest" description="Disordered" evidence="7">
    <location>
        <begin position="1422"/>
        <end position="1472"/>
    </location>
</feature>
<feature type="compositionally biased region" description="Polar residues" evidence="7">
    <location>
        <begin position="1208"/>
        <end position="1218"/>
    </location>
</feature>
<evidence type="ECO:0000313" key="9">
    <source>
        <dbReference type="EMBL" id="EMC91828.1"/>
    </source>
</evidence>
<feature type="region of interest" description="Disordered" evidence="7">
    <location>
        <begin position="418"/>
        <end position="509"/>
    </location>
</feature>
<keyword evidence="10" id="KW-1185">Reference proteome</keyword>
<dbReference type="eggNOG" id="ENOG502QVI0">
    <property type="taxonomic scope" value="Eukaryota"/>
</dbReference>
<accession>M2MKH2</accession>
<dbReference type="HOGENOM" id="CLU_000799_1_1_1"/>
<feature type="compositionally biased region" description="Basic and acidic residues" evidence="7">
    <location>
        <begin position="1116"/>
        <end position="1125"/>
    </location>
</feature>
<keyword evidence="4" id="KW-0805">Transcription regulation</keyword>
<dbReference type="Gene3D" id="2.130.10.10">
    <property type="entry name" value="YVTN repeat-like/Quinoprotein amine dehydrogenase"/>
    <property type="match status" value="1"/>
</dbReference>
<feature type="region of interest" description="Disordered" evidence="7">
    <location>
        <begin position="866"/>
        <end position="893"/>
    </location>
</feature>
<dbReference type="InterPro" id="IPR034605">
    <property type="entry name" value="PGC-1"/>
</dbReference>
<reference evidence="9 10" key="1">
    <citation type="journal article" date="2012" name="PLoS Pathog.">
        <title>Diverse lifestyles and strategies of plant pathogenesis encoded in the genomes of eighteen Dothideomycetes fungi.</title>
        <authorList>
            <person name="Ohm R.A."/>
            <person name="Feau N."/>
            <person name="Henrissat B."/>
            <person name="Schoch C.L."/>
            <person name="Horwitz B.A."/>
            <person name="Barry K.W."/>
            <person name="Condon B.J."/>
            <person name="Copeland A.C."/>
            <person name="Dhillon B."/>
            <person name="Glaser F."/>
            <person name="Hesse C.N."/>
            <person name="Kosti I."/>
            <person name="LaButti K."/>
            <person name="Lindquist E.A."/>
            <person name="Lucas S."/>
            <person name="Salamov A.A."/>
            <person name="Bradshaw R.E."/>
            <person name="Ciuffetti L."/>
            <person name="Hamelin R.C."/>
            <person name="Kema G.H.J."/>
            <person name="Lawrence C."/>
            <person name="Scott J.A."/>
            <person name="Spatafora J.W."/>
            <person name="Turgeon B.G."/>
            <person name="de Wit P.J.G.M."/>
            <person name="Zhong S."/>
            <person name="Goodwin S.B."/>
            <person name="Grigoriev I.V."/>
        </authorList>
    </citation>
    <scope>NUCLEOTIDE SEQUENCE [LARGE SCALE GENOMIC DNA]</scope>
    <source>
        <strain evidence="9 10">UAMH 10762</strain>
    </source>
</reference>
<feature type="region of interest" description="Disordered" evidence="7">
    <location>
        <begin position="983"/>
        <end position="1319"/>
    </location>
</feature>
<keyword evidence="5" id="KW-0804">Transcription</keyword>
<keyword evidence="6" id="KW-0539">Nucleus</keyword>
<sequence length="1717" mass="186104">MSTGYPIVRPGSRTSRRSESAVKHTPPPQTLTPANGELEFEPCAATASFLLYAQRNTVLVLHHDTLAIERRFQLHREDVKWIQADNVSEKPGRLVVSYDTGNTAIVWDILTGGEVARFASYEEMRVAVWMRNGNIAFGNDQGNIILFEPATSEHVSARTIFDPVTALAPSSDCRTFAIGYMNGSILVATLQPSFTIQHTLTTNRAPARITGLGWHGSSSKQRTDMLASQTSDGDLRVWSVPKSGQGGQDMAPSIIRVLQRAEIPALGPCWFAWSKAGRIVQYAEGEIRSWDVRTKKVTYELIPLHGDVSGIANYGPTATLFTLSRDNFVQQYDITPGQPGMQVASARHMPAASVPITPPTVLVERGAGYGGRERSMAVDMYAETESSADEGGAMSPMQKIIAKEMDSLDALESELRDKVMPLSPSSRASSVSSRSSRGSRKGRKYLYDKPDSSRASSTVEGTEFSFGEQSRTGRDSVSIRSISSYQSRPKQYRSSNLRRETPRNAEEARGTAALDLFPFTRARLQEVAFRTPQYGQGPRTADVLQREMLSVVFGWSGDIRSLVRDEMARHQLGSAAGVLLAKWIGDMGADSMTSMMGAEMSSSDWMLLALSNIGADSQKKVGEAFVQRLLEKGDIHPAVAILLGLAEYNDAIEVYVSQKYWMEAVLLTCLTCPVDWGRQSFLIRKWGEAAIKQGQAELAVRCFACAAVESEPSEPWFSPRAQQDAAYAAQQQRLADPGSAGPVTSPLSPPSRSGSGRLTAKNASLKLITTFGDKAAASAKASTLPGVTPIAREPAYNASGTGQQQKATGIREPSTARTATPGGFTRRKRLPSRSEIEQAKIDAVEFATPMTARDVAAETVLDFRRASNSSSIPEPATAQRLTADREDVSHLPSPAQGVFTRLREHSKARDPSRDRKPEGLIVDIMETRYIDAISPAPTTGNEGSMYSSASVAIRSAALSPPLTGGSIKSRAIDDYISSVEEARQVARHERAQSRRREGGKRDESRSGRGTSRVRDVSVARGENIRAIRPAKRSPSSPVPMSPEEVKASRLPLSMGEVTEAGRLPTAEPVTTDDEDFYKMISPVTSLKSHKSGRSPQLERVPHQGIDCWDPTWAGSEDDRGRRMEDSDTSEARSPSAPDAFSPEKQTETDETQSDGQRFRIRARSSSRGGGGDDLQARRAASRSHRARSSSRRPAPPSQNDLIFMPDASTESIDWQTRVEQPRIRPRNVSRKELAAQELEQRRLSLLRGPSAPMIPLPGDLQYESQKTPSRPGMAPRSHTDLGDSPRSDRPPLTRAATVDPEAMMRHNAKPKYPLMGLPATPRAMRLGDVPDHNQPPVPALPEAYSELSSMGTSVTGSSLSQMTGSNLSHGSSSFLPPYLNSSLQGPQSQISSSIASIEQSHEEADDVGPLLPATVFGQKNPLPPARSASAPPEKMNPVVSPAYKPTLPPARRLSVGRGGQVRKIDPPGTSQAGVVSIDEALNSEPTVIIIPEADEEYDAPPPPVLPELSHLAGPPPPPPPPTMFVQAQPTSSDVISIAIDAQPVAEDLMLLPSTTYSAASTYPHPMERATTASPSMHRRGRGSVSESFGSRFRGVADRMRSQSRSQVRGASGGNDGYNAAPYETILPQVSYQSPYEQAMSAGGQDQHIPIPPPPPIGQPLTDFNGRISEQTIPPTTLPGSRSASAIGYRHPREVKTQLRANMPPETLQQGVYNGGFL</sequence>
<gene>
    <name evidence="9" type="ORF">BAUCODRAFT_28068</name>
</gene>
<dbReference type="KEGG" id="bcom:BAUCODRAFT_28068"/>
<dbReference type="InterPro" id="IPR015943">
    <property type="entry name" value="WD40/YVTN_repeat-like_dom_sf"/>
</dbReference>
<proteinExistence type="predicted"/>
<dbReference type="Proteomes" id="UP000011761">
    <property type="component" value="Unassembled WGS sequence"/>
</dbReference>
<protein>
    <recommendedName>
        <fullName evidence="8">Gem-associated protein 5 TPR domain-containing protein</fullName>
    </recommendedName>
</protein>
<dbReference type="RefSeq" id="XP_007680857.1">
    <property type="nucleotide sequence ID" value="XM_007682667.1"/>
</dbReference>
<dbReference type="GO" id="GO:0003712">
    <property type="term" value="F:transcription coregulator activity"/>
    <property type="evidence" value="ECO:0007669"/>
    <property type="project" value="InterPro"/>
</dbReference>
<dbReference type="PANTHER" id="PTHR15528">
    <property type="entry name" value="PEROXISOME PROLIFERATOR ACTIVATED RECEPTOR GAMMA COACTIVATOR 1 PGC-1 -RELATED"/>
    <property type="match status" value="1"/>
</dbReference>
<feature type="compositionally biased region" description="Basic and acidic residues" evidence="7">
    <location>
        <begin position="1277"/>
        <end position="1291"/>
    </location>
</feature>
<name>M2MKH2_BAUPA</name>
<feature type="region of interest" description="Disordered" evidence="7">
    <location>
        <begin position="1"/>
        <end position="35"/>
    </location>
</feature>
<dbReference type="InterPro" id="IPR036322">
    <property type="entry name" value="WD40_repeat_dom_sf"/>
</dbReference>
<evidence type="ECO:0000256" key="5">
    <source>
        <dbReference type="ARBA" id="ARBA00023163"/>
    </source>
</evidence>
<feature type="compositionally biased region" description="Polar residues" evidence="7">
    <location>
        <begin position="798"/>
        <end position="807"/>
    </location>
</feature>
<dbReference type="OrthoDB" id="7326421at2759"/>
<dbReference type="GO" id="GO:0003723">
    <property type="term" value="F:RNA binding"/>
    <property type="evidence" value="ECO:0007669"/>
    <property type="project" value="UniProtKB-KW"/>
</dbReference>
<dbReference type="GO" id="GO:0045944">
    <property type="term" value="P:positive regulation of transcription by RNA polymerase II"/>
    <property type="evidence" value="ECO:0007669"/>
    <property type="project" value="TreeGrafter"/>
</dbReference>
<feature type="compositionally biased region" description="Basic and acidic residues" evidence="7">
    <location>
        <begin position="497"/>
        <end position="509"/>
    </location>
</feature>
<keyword evidence="3" id="KW-0694">RNA-binding</keyword>
<feature type="compositionally biased region" description="Basic residues" evidence="7">
    <location>
        <begin position="1179"/>
        <end position="1190"/>
    </location>
</feature>
<evidence type="ECO:0000256" key="6">
    <source>
        <dbReference type="ARBA" id="ARBA00023242"/>
    </source>
</evidence>
<dbReference type="InterPro" id="IPR056421">
    <property type="entry name" value="TPR_GEMI5"/>
</dbReference>
<evidence type="ECO:0000256" key="4">
    <source>
        <dbReference type="ARBA" id="ARBA00023015"/>
    </source>
</evidence>
<feature type="compositionally biased region" description="Basic and acidic residues" evidence="7">
    <location>
        <begin position="983"/>
        <end position="1025"/>
    </location>
</feature>
<comment type="subcellular location">
    <subcellularLocation>
        <location evidence="1">Nucleus</location>
    </subcellularLocation>
</comment>
<evidence type="ECO:0000256" key="7">
    <source>
        <dbReference type="SAM" id="MobiDB-lite"/>
    </source>
</evidence>
<evidence type="ECO:0000256" key="3">
    <source>
        <dbReference type="ARBA" id="ARBA00022884"/>
    </source>
</evidence>
<evidence type="ECO:0000313" key="10">
    <source>
        <dbReference type="Proteomes" id="UP000011761"/>
    </source>
</evidence>